<dbReference type="SUPFAM" id="SSF53098">
    <property type="entry name" value="Ribonuclease H-like"/>
    <property type="match status" value="1"/>
</dbReference>
<name>A0ABQ4YLC6_9ASTR</name>
<reference evidence="1" key="2">
    <citation type="submission" date="2022-01" db="EMBL/GenBank/DDBJ databases">
        <authorList>
            <person name="Yamashiro T."/>
            <person name="Shiraishi A."/>
            <person name="Satake H."/>
            <person name="Nakayama K."/>
        </authorList>
    </citation>
    <scope>NUCLEOTIDE SEQUENCE</scope>
</reference>
<reference evidence="1" key="1">
    <citation type="journal article" date="2022" name="Int. J. Mol. Sci.">
        <title>Draft Genome of Tanacetum Coccineum: Genomic Comparison of Closely Related Tanacetum-Family Plants.</title>
        <authorList>
            <person name="Yamashiro T."/>
            <person name="Shiraishi A."/>
            <person name="Nakayama K."/>
            <person name="Satake H."/>
        </authorList>
    </citation>
    <scope>NUCLEOTIDE SEQUENCE</scope>
</reference>
<sequence>MIDSRSPSFTPFGGSDFIMEEIDEFLEHDDSIPPGVDDIYDSDEIIFTLEQLIKYACEDPPRLEIKDLPSHLEFVVGYRDKKGTENLARRPTFRLETSPSSELEEKITETFPFETLGIVDPPGDTTVPITPLKRFLIQDFIGPQIYKGCPRLVTRCGIYVNRNRQNLCKLDEDAKNSIQVCEIFDMWGIVFMGPFPSSRGNKYILVVVDYLSKWVEAKALPTNDARVVCKFFKSISLDLVPPCAINK</sequence>
<keyword evidence="1" id="KW-0548">Nucleotidyltransferase</keyword>
<keyword evidence="2" id="KW-1185">Reference proteome</keyword>
<evidence type="ECO:0000313" key="2">
    <source>
        <dbReference type="Proteomes" id="UP001151760"/>
    </source>
</evidence>
<keyword evidence="1" id="KW-0695">RNA-directed DNA polymerase</keyword>
<accession>A0ABQ4YLC6</accession>
<evidence type="ECO:0000313" key="1">
    <source>
        <dbReference type="EMBL" id="GJS78320.1"/>
    </source>
</evidence>
<comment type="caution">
    <text evidence="1">The sequence shown here is derived from an EMBL/GenBank/DDBJ whole genome shotgun (WGS) entry which is preliminary data.</text>
</comment>
<dbReference type="Gene3D" id="3.30.420.10">
    <property type="entry name" value="Ribonuclease H-like superfamily/Ribonuclease H"/>
    <property type="match status" value="1"/>
</dbReference>
<dbReference type="Proteomes" id="UP001151760">
    <property type="component" value="Unassembled WGS sequence"/>
</dbReference>
<organism evidence="1 2">
    <name type="scientific">Tanacetum coccineum</name>
    <dbReference type="NCBI Taxonomy" id="301880"/>
    <lineage>
        <taxon>Eukaryota</taxon>
        <taxon>Viridiplantae</taxon>
        <taxon>Streptophyta</taxon>
        <taxon>Embryophyta</taxon>
        <taxon>Tracheophyta</taxon>
        <taxon>Spermatophyta</taxon>
        <taxon>Magnoliopsida</taxon>
        <taxon>eudicotyledons</taxon>
        <taxon>Gunneridae</taxon>
        <taxon>Pentapetalae</taxon>
        <taxon>asterids</taxon>
        <taxon>campanulids</taxon>
        <taxon>Asterales</taxon>
        <taxon>Asteraceae</taxon>
        <taxon>Asteroideae</taxon>
        <taxon>Anthemideae</taxon>
        <taxon>Anthemidinae</taxon>
        <taxon>Tanacetum</taxon>
    </lineage>
</organism>
<dbReference type="GO" id="GO:0003964">
    <property type="term" value="F:RNA-directed DNA polymerase activity"/>
    <property type="evidence" value="ECO:0007669"/>
    <property type="project" value="UniProtKB-KW"/>
</dbReference>
<dbReference type="PANTHER" id="PTHR47266">
    <property type="entry name" value="ENDONUCLEASE-RELATED"/>
    <property type="match status" value="1"/>
</dbReference>
<dbReference type="InterPro" id="IPR012337">
    <property type="entry name" value="RNaseH-like_sf"/>
</dbReference>
<dbReference type="InterPro" id="IPR036397">
    <property type="entry name" value="RNaseH_sf"/>
</dbReference>
<dbReference type="InterPro" id="IPR052160">
    <property type="entry name" value="Gypsy_RT_Integrase-like"/>
</dbReference>
<proteinExistence type="predicted"/>
<gene>
    <name evidence="1" type="ORF">Tco_0728201</name>
</gene>
<keyword evidence="1" id="KW-0808">Transferase</keyword>
<protein>
    <submittedName>
        <fullName evidence="1">Reverse transcriptase domain-containing protein</fullName>
    </submittedName>
</protein>
<dbReference type="EMBL" id="BQNB010010516">
    <property type="protein sequence ID" value="GJS78320.1"/>
    <property type="molecule type" value="Genomic_DNA"/>
</dbReference>